<dbReference type="CDD" id="cd11054">
    <property type="entry name" value="CYP24A1-like"/>
    <property type="match status" value="1"/>
</dbReference>
<dbReference type="InterPro" id="IPR001128">
    <property type="entry name" value="Cyt_P450"/>
</dbReference>
<dbReference type="AlphaFoldDB" id="A0AAV4P5K8"/>
<keyword evidence="3 8" id="KW-0349">Heme</keyword>
<dbReference type="Proteomes" id="UP001054837">
    <property type="component" value="Unassembled WGS sequence"/>
</dbReference>
<dbReference type="InterPro" id="IPR050479">
    <property type="entry name" value="CYP11_CYP27_families"/>
</dbReference>
<dbReference type="GO" id="GO:0005506">
    <property type="term" value="F:iron ion binding"/>
    <property type="evidence" value="ECO:0007669"/>
    <property type="project" value="InterPro"/>
</dbReference>
<dbReference type="PANTHER" id="PTHR24279:SF120">
    <property type="entry name" value="CYTOCHROME P450"/>
    <property type="match status" value="1"/>
</dbReference>
<sequence>MKILDLGKMQFLRIARLVTTPARRRSSLAAPATMGCPFHQAESVQAPPPHTPTDHASVLPFDKIPASKGYPLVGNLPEYLYCGGATKLHEYFHQRHKQLGPIFREKLGSFDLVAISKDSYIREVCMHEGRNPKHYVPDAWVLYNKKKEIKRGLFFMDGDHWRNRRTTLNQTLQPHFVDEQSEVINEIANDVVRRWDSLVQVSGGVVLPNLETELYNWSTETVGTLIFGRRMGFVLPPGSKNQMHDFVRQVQKIFKESAKLAVLPCELAMNLNLPVWRRFEKAADAALNMARSFVEERISEINQVPDQKLPGVLPKLLKAKDISLNEIISIVADLIIAAADTTSHATQWALYSLAKNPECQERIVSELNRVVPKGESVNESHITKIPYLTNVIKETLRLYPIASFITRYLPKDVVIDRYHIPSGKLFFMSQYTTGRDSERFRDPERFLPDRWENMKESDEYGCIPFGKGSRSCIGKKTAELKMKLLLAKTVHAYHLEAKNDVGISLRMITVPTKPIQLQLSRRT</sequence>
<organism evidence="10 11">
    <name type="scientific">Caerostris darwini</name>
    <dbReference type="NCBI Taxonomy" id="1538125"/>
    <lineage>
        <taxon>Eukaryota</taxon>
        <taxon>Metazoa</taxon>
        <taxon>Ecdysozoa</taxon>
        <taxon>Arthropoda</taxon>
        <taxon>Chelicerata</taxon>
        <taxon>Arachnida</taxon>
        <taxon>Araneae</taxon>
        <taxon>Araneomorphae</taxon>
        <taxon>Entelegynae</taxon>
        <taxon>Araneoidea</taxon>
        <taxon>Araneidae</taxon>
        <taxon>Caerostris</taxon>
    </lineage>
</organism>
<evidence type="ECO:0000256" key="9">
    <source>
        <dbReference type="RuleBase" id="RU000461"/>
    </source>
</evidence>
<evidence type="ECO:0000256" key="7">
    <source>
        <dbReference type="ARBA" id="ARBA00023033"/>
    </source>
</evidence>
<keyword evidence="11" id="KW-1185">Reference proteome</keyword>
<evidence type="ECO:0000256" key="4">
    <source>
        <dbReference type="ARBA" id="ARBA00022723"/>
    </source>
</evidence>
<dbReference type="PANTHER" id="PTHR24279">
    <property type="entry name" value="CYTOCHROME P450"/>
    <property type="match status" value="1"/>
</dbReference>
<dbReference type="GO" id="GO:0004497">
    <property type="term" value="F:monooxygenase activity"/>
    <property type="evidence" value="ECO:0007669"/>
    <property type="project" value="UniProtKB-KW"/>
</dbReference>
<dbReference type="InterPro" id="IPR036396">
    <property type="entry name" value="Cyt_P450_sf"/>
</dbReference>
<comment type="caution">
    <text evidence="10">The sequence shown here is derived from an EMBL/GenBank/DDBJ whole genome shotgun (WGS) entry which is preliminary data.</text>
</comment>
<protein>
    <submittedName>
        <fullName evidence="10">Cytochrome P450 315a1, mitochondrial</fullName>
    </submittedName>
</protein>
<evidence type="ECO:0000256" key="3">
    <source>
        <dbReference type="ARBA" id="ARBA00022617"/>
    </source>
</evidence>
<evidence type="ECO:0000256" key="5">
    <source>
        <dbReference type="ARBA" id="ARBA00023002"/>
    </source>
</evidence>
<accession>A0AAV4P5K8</accession>
<reference evidence="10 11" key="1">
    <citation type="submission" date="2021-06" db="EMBL/GenBank/DDBJ databases">
        <title>Caerostris darwini draft genome.</title>
        <authorList>
            <person name="Kono N."/>
            <person name="Arakawa K."/>
        </authorList>
    </citation>
    <scope>NUCLEOTIDE SEQUENCE [LARGE SCALE GENOMIC DNA]</scope>
</reference>
<dbReference type="PROSITE" id="PS00086">
    <property type="entry name" value="CYTOCHROME_P450"/>
    <property type="match status" value="1"/>
</dbReference>
<comment type="similarity">
    <text evidence="2 9">Belongs to the cytochrome P450 family.</text>
</comment>
<evidence type="ECO:0000313" key="11">
    <source>
        <dbReference type="Proteomes" id="UP001054837"/>
    </source>
</evidence>
<keyword evidence="6 8" id="KW-0408">Iron</keyword>
<feature type="binding site" description="axial binding residue" evidence="8">
    <location>
        <position position="472"/>
    </location>
    <ligand>
        <name>heme</name>
        <dbReference type="ChEBI" id="CHEBI:30413"/>
    </ligand>
    <ligandPart>
        <name>Fe</name>
        <dbReference type="ChEBI" id="CHEBI:18248"/>
    </ligandPart>
</feature>
<name>A0AAV4P5K8_9ARAC</name>
<keyword evidence="4 8" id="KW-0479">Metal-binding</keyword>
<comment type="cofactor">
    <cofactor evidence="1 8">
        <name>heme</name>
        <dbReference type="ChEBI" id="CHEBI:30413"/>
    </cofactor>
</comment>
<dbReference type="SUPFAM" id="SSF48264">
    <property type="entry name" value="Cytochrome P450"/>
    <property type="match status" value="1"/>
</dbReference>
<dbReference type="GO" id="GO:0016705">
    <property type="term" value="F:oxidoreductase activity, acting on paired donors, with incorporation or reduction of molecular oxygen"/>
    <property type="evidence" value="ECO:0007669"/>
    <property type="project" value="InterPro"/>
</dbReference>
<evidence type="ECO:0000256" key="8">
    <source>
        <dbReference type="PIRSR" id="PIRSR602401-1"/>
    </source>
</evidence>
<evidence type="ECO:0000313" key="10">
    <source>
        <dbReference type="EMBL" id="GIX91214.1"/>
    </source>
</evidence>
<dbReference type="PRINTS" id="PR00463">
    <property type="entry name" value="EP450I"/>
</dbReference>
<keyword evidence="5 9" id="KW-0560">Oxidoreductase</keyword>
<evidence type="ECO:0000256" key="1">
    <source>
        <dbReference type="ARBA" id="ARBA00001971"/>
    </source>
</evidence>
<dbReference type="Pfam" id="PF00067">
    <property type="entry name" value="p450"/>
    <property type="match status" value="1"/>
</dbReference>
<evidence type="ECO:0000256" key="6">
    <source>
        <dbReference type="ARBA" id="ARBA00023004"/>
    </source>
</evidence>
<proteinExistence type="inferred from homology"/>
<evidence type="ECO:0000256" key="2">
    <source>
        <dbReference type="ARBA" id="ARBA00010617"/>
    </source>
</evidence>
<dbReference type="InterPro" id="IPR017972">
    <property type="entry name" value="Cyt_P450_CS"/>
</dbReference>
<dbReference type="EMBL" id="BPLQ01002307">
    <property type="protein sequence ID" value="GIX91214.1"/>
    <property type="molecule type" value="Genomic_DNA"/>
</dbReference>
<dbReference type="InterPro" id="IPR002401">
    <property type="entry name" value="Cyt_P450_E_grp-I"/>
</dbReference>
<gene>
    <name evidence="10" type="primary">sad</name>
    <name evidence="10" type="ORF">CDAR_179481</name>
</gene>
<dbReference type="Gene3D" id="1.10.630.10">
    <property type="entry name" value="Cytochrome P450"/>
    <property type="match status" value="1"/>
</dbReference>
<keyword evidence="7 9" id="KW-0503">Monooxygenase</keyword>
<dbReference type="PRINTS" id="PR00385">
    <property type="entry name" value="P450"/>
</dbReference>
<dbReference type="GO" id="GO:0020037">
    <property type="term" value="F:heme binding"/>
    <property type="evidence" value="ECO:0007669"/>
    <property type="project" value="InterPro"/>
</dbReference>